<dbReference type="Proteomes" id="UP000324376">
    <property type="component" value="Unassembled WGS sequence"/>
</dbReference>
<dbReference type="InterPro" id="IPR012334">
    <property type="entry name" value="Pectin_lyas_fold"/>
</dbReference>
<comment type="caution">
    <text evidence="2">The sequence shown here is derived from an EMBL/GenBank/DDBJ whole genome shotgun (WGS) entry which is preliminary data.</text>
</comment>
<dbReference type="OrthoDB" id="1400405at2"/>
<dbReference type="Gene3D" id="2.160.20.10">
    <property type="entry name" value="Single-stranded right-handed beta-helix, Pectin lyase-like"/>
    <property type="match status" value="2"/>
</dbReference>
<dbReference type="SMART" id="SM00710">
    <property type="entry name" value="PbH1"/>
    <property type="match status" value="10"/>
</dbReference>
<name>A0A5S5CAY0_9FLAO</name>
<reference evidence="2 3" key="1">
    <citation type="submission" date="2019-07" db="EMBL/GenBank/DDBJ databases">
        <title>Genomic Encyclopedia of Archaeal and Bacterial Type Strains, Phase II (KMG-II): from individual species to whole genera.</title>
        <authorList>
            <person name="Goeker M."/>
        </authorList>
    </citation>
    <scope>NUCLEOTIDE SEQUENCE [LARGE SCALE GENOMIC DNA]</scope>
    <source>
        <strain evidence="2 3">DSM 17527</strain>
    </source>
</reference>
<sequence>MRNVPYYLLVFSFIFISCSNESIDEVVIAQNEKDLEIPKNDESEEAYDATAPCDFSLNDVSENTVVTINCILDLNGETITLPSNVTLDFDGGDIKNGSIEFLNGTIDSRLLSNELAVTGDYKLKDDMFYFIPSRWGIIQGEVSNEIAAENKNIIQTSIDKASKLQANTFIINKMDAYFKVGDPTGRIVPENAAISLPANFTLKMSSETHLRVQPNNYKKHTLMSVTGGNDNVVIDGGNLHGDRDEHDYSIAGSHEWGHILQIKGTSNTIVTGVTFRDATGDGLNVSGIYHYFDERHIPSQQILITNNKFYNCRRINLSITSGNNITVENNTFVDGGIDTDKSKGAAPRCNFNIESFRRWEGEFGGTLKEYEKVTHVYVRNNIQKGRGRFLTHHSDGPVIYEGNEMESAISFQYANGVQIKNNIFNANAESAENGNAITAGVANTTAHPLVFGNEVYGNEIYGYHTGINTGGKDVKIYDNHIEARTSGIAIGYGNGEGLVNSSITNNTIKTDQYGIRARKLLKNVDISGNTVTAATNPLHISNINQNPDEASATFTLSNNILRGANQNNTYSSKLSILNNVNGVNLNRNVVTGGFSIEGSKNITAIDNEIESTSTDGFRFRETATTHSNFSENSFNLNSNFECFNFEITRNNTIEISSSNRCN</sequence>
<protein>
    <submittedName>
        <fullName evidence="2">Right handed beta helix region</fullName>
    </submittedName>
</protein>
<dbReference type="InterPro" id="IPR006626">
    <property type="entry name" value="PbH1"/>
</dbReference>
<dbReference type="InterPro" id="IPR011050">
    <property type="entry name" value="Pectin_lyase_fold/virulence"/>
</dbReference>
<evidence type="ECO:0000313" key="2">
    <source>
        <dbReference type="EMBL" id="TYP75153.1"/>
    </source>
</evidence>
<accession>A0A5S5CAY0</accession>
<gene>
    <name evidence="2" type="ORF">BD809_103217</name>
</gene>
<dbReference type="EMBL" id="VNHU01000003">
    <property type="protein sequence ID" value="TYP75153.1"/>
    <property type="molecule type" value="Genomic_DNA"/>
</dbReference>
<dbReference type="PROSITE" id="PS51257">
    <property type="entry name" value="PROKAR_LIPOPROTEIN"/>
    <property type="match status" value="1"/>
</dbReference>
<dbReference type="RefSeq" id="WP_148782150.1">
    <property type="nucleotide sequence ID" value="NZ_VNHU01000003.1"/>
</dbReference>
<dbReference type="Pfam" id="PF13229">
    <property type="entry name" value="Beta_helix"/>
    <property type="match status" value="1"/>
</dbReference>
<dbReference type="AlphaFoldDB" id="A0A5S5CAY0"/>
<dbReference type="SUPFAM" id="SSF51126">
    <property type="entry name" value="Pectin lyase-like"/>
    <property type="match status" value="1"/>
</dbReference>
<dbReference type="InterPro" id="IPR039448">
    <property type="entry name" value="Beta_helix"/>
</dbReference>
<keyword evidence="3" id="KW-1185">Reference proteome</keyword>
<evidence type="ECO:0000313" key="3">
    <source>
        <dbReference type="Proteomes" id="UP000324376"/>
    </source>
</evidence>
<evidence type="ECO:0000259" key="1">
    <source>
        <dbReference type="Pfam" id="PF13229"/>
    </source>
</evidence>
<proteinExistence type="predicted"/>
<organism evidence="2 3">
    <name type="scientific">Aquimarina intermedia</name>
    <dbReference type="NCBI Taxonomy" id="350814"/>
    <lineage>
        <taxon>Bacteria</taxon>
        <taxon>Pseudomonadati</taxon>
        <taxon>Bacteroidota</taxon>
        <taxon>Flavobacteriia</taxon>
        <taxon>Flavobacteriales</taxon>
        <taxon>Flavobacteriaceae</taxon>
        <taxon>Aquimarina</taxon>
    </lineage>
</organism>
<feature type="domain" description="Right handed beta helix" evidence="1">
    <location>
        <begin position="228"/>
        <end position="337"/>
    </location>
</feature>